<keyword evidence="1" id="KW-0732">Signal</keyword>
<feature type="chain" id="PRO_5009235252" description="DRBM domain-containing protein" evidence="1">
    <location>
        <begin position="19"/>
        <end position="1051"/>
    </location>
</feature>
<comment type="caution">
    <text evidence="2">The sequence shown here is derived from an EMBL/GenBank/DDBJ whole genome shotgun (WGS) entry which is preliminary data.</text>
</comment>
<evidence type="ECO:0000256" key="1">
    <source>
        <dbReference type="SAM" id="SignalP"/>
    </source>
</evidence>
<dbReference type="Proteomes" id="UP000195570">
    <property type="component" value="Unassembled WGS sequence"/>
</dbReference>
<gene>
    <name evidence="2" type="ORF">TEOVI_000611700</name>
</gene>
<reference evidence="2" key="1">
    <citation type="submission" date="2016-09" db="EMBL/GenBank/DDBJ databases">
        <authorList>
            <person name="Hebert L."/>
            <person name="Moumen B."/>
        </authorList>
    </citation>
    <scope>NUCLEOTIDE SEQUENCE [LARGE SCALE GENOMIC DNA]</scope>
    <source>
        <strain evidence="2">OVI</strain>
    </source>
</reference>
<dbReference type="VEuPathDB" id="TriTrypDB:TEOVI_000611700"/>
<dbReference type="AlphaFoldDB" id="A0A1G4I7L7"/>
<dbReference type="EMBL" id="CZPT02000801">
    <property type="protein sequence ID" value="SCU67769.1"/>
    <property type="molecule type" value="Genomic_DNA"/>
</dbReference>
<evidence type="ECO:0008006" key="4">
    <source>
        <dbReference type="Google" id="ProtNLM"/>
    </source>
</evidence>
<protein>
    <recommendedName>
        <fullName evidence="4">DRBM domain-containing protein</fullName>
    </recommendedName>
</protein>
<accession>A0A1G4I7L7</accession>
<keyword evidence="3" id="KW-1185">Reference proteome</keyword>
<dbReference type="RefSeq" id="XP_067079048.1">
    <property type="nucleotide sequence ID" value="XM_067222947.1"/>
</dbReference>
<proteinExistence type="predicted"/>
<name>A0A1G4I7L7_TRYEQ</name>
<feature type="signal peptide" evidence="1">
    <location>
        <begin position="1"/>
        <end position="18"/>
    </location>
</feature>
<evidence type="ECO:0000313" key="3">
    <source>
        <dbReference type="Proteomes" id="UP000195570"/>
    </source>
</evidence>
<organism evidence="2 3">
    <name type="scientific">Trypanosoma equiperdum</name>
    <dbReference type="NCBI Taxonomy" id="5694"/>
    <lineage>
        <taxon>Eukaryota</taxon>
        <taxon>Discoba</taxon>
        <taxon>Euglenozoa</taxon>
        <taxon>Kinetoplastea</taxon>
        <taxon>Metakinetoplastina</taxon>
        <taxon>Trypanosomatida</taxon>
        <taxon>Trypanosomatidae</taxon>
        <taxon>Trypanosoma</taxon>
    </lineage>
</organism>
<dbReference type="GeneID" id="92380056"/>
<evidence type="ECO:0000313" key="2">
    <source>
        <dbReference type="EMBL" id="SCU67769.1"/>
    </source>
</evidence>
<sequence length="1051" mass="114010">MWRLLFLRPRLLLFHAQTRNVVVSSPPVSSVPDASPAAAEAVVCACPCSHATNSGGLKLSLAAVMSDIKSLRKKWARDFRLCISSEPAVVIESSAVGETAWAPLVVLDATSMSDGLVKAVDASLVSHTEKQSSATVLDLRERGEDISTAKRMLEEQFPSLRLNIDHSKGTDLQGVATHTVTVSLNARDSVDKLSSEEKAVKNAFFGESIGVSYSSTARRAIFEGFKSAGLPQPPRYAERNHNISELSVYMDIIRNATCEEVNIVPTNIGDGQVRVSVQTLSGRQISALTGKHENALPIALSCVEKAADIVSAVATEGARKRIADHPVILALPPKGIRPKEILRRLLHHSFGIEEDRVLFVTLRSTGGTFVTNVDVELGWCKPSPAGAATDELETKATPPAVVVTVAKAAGVNKKAAEALASMSAIRECFPRVFEEQLAFHPEVREIMSTTKATVNDSICPHVSKGIVEQLRWAARRQKKEIVLEGVQLLPNSENESLGIRTTRPLWATQLFMVDEEGCREFICLALDQKKSASEQKAIAIALFKHFKEECQDGVQYAMDHGLIDKNGDVPGCEGIYSSATPLPKSAFEMAAESDPFIQKLQLLPSQPILVPPRQSMLSVFRRGIQLYVDMLGEKCASDRGSGSLSLVENVEQVADNGHFRAQLYTKWIGDDTSKLRETPHEMSPLGEAAYSATAVSALFTAMKSLFEEGGPIVCASSDDAQINEICLETWRRVAALPSLPPQLPTPTPLETIAECVMTKYGLSTELRISGVGKAINVQLYGRCPTSLSNSNIKEAPQFFLGNGRGSSLLKAAVSCCQRVFVEHMQSDSHPLGVMGAEPQISGSVGVRAHGSGSLLASRIEDVKKELVDNKTVAADASVLVKVDVCFSQSERKYEASLYVVDGARTVELERISPDADLMMSLLRLTESINKEMGLPSIDKNTIMKKCDDSRQLIALKNLVGFVYGFPVIVETSMKDSLWYCHISVLLSDNIHYGIGYAVSKRKKDAVEEAAAGAIHRCFGTVTNPLKKGESHAEVSSSNPYCGFVYEGKGNE</sequence>